<dbReference type="EMBL" id="BSYI01000008">
    <property type="protein sequence ID" value="GMG82089.1"/>
    <property type="molecule type" value="Genomic_DNA"/>
</dbReference>
<feature type="region of interest" description="Disordered" evidence="2">
    <location>
        <begin position="313"/>
        <end position="338"/>
    </location>
</feature>
<dbReference type="Gene3D" id="2.40.30.170">
    <property type="match status" value="1"/>
</dbReference>
<keyword evidence="1" id="KW-0175">Coiled coil</keyword>
<accession>A0ABQ6LIW5</accession>
<dbReference type="PANTHER" id="PTHR30438:SF2">
    <property type="entry name" value="MEMBRANE PROTEIN"/>
    <property type="match status" value="1"/>
</dbReference>
<evidence type="ECO:0000313" key="4">
    <source>
        <dbReference type="Proteomes" id="UP001239909"/>
    </source>
</evidence>
<gene>
    <name evidence="3" type="ORF">LNKW23_13020</name>
</gene>
<dbReference type="Proteomes" id="UP001239909">
    <property type="component" value="Unassembled WGS sequence"/>
</dbReference>
<dbReference type="RefSeq" id="WP_285670841.1">
    <property type="nucleotide sequence ID" value="NZ_BSYI01000008.1"/>
</dbReference>
<evidence type="ECO:0000256" key="1">
    <source>
        <dbReference type="SAM" id="Coils"/>
    </source>
</evidence>
<name>A0ABQ6LIW5_9RHOB</name>
<proteinExistence type="predicted"/>
<organism evidence="3 4">
    <name type="scientific">Paralimibaculum aggregatum</name>
    <dbReference type="NCBI Taxonomy" id="3036245"/>
    <lineage>
        <taxon>Bacteria</taxon>
        <taxon>Pseudomonadati</taxon>
        <taxon>Pseudomonadota</taxon>
        <taxon>Alphaproteobacteria</taxon>
        <taxon>Rhodobacterales</taxon>
        <taxon>Paracoccaceae</taxon>
        <taxon>Paralimibaculum</taxon>
    </lineage>
</organism>
<comment type="caution">
    <text evidence="3">The sequence shown here is derived from an EMBL/GenBank/DDBJ whole genome shotgun (WGS) entry which is preliminary data.</text>
</comment>
<dbReference type="Gene3D" id="2.40.50.100">
    <property type="match status" value="1"/>
</dbReference>
<keyword evidence="4" id="KW-1185">Reference proteome</keyword>
<dbReference type="PANTHER" id="PTHR30438">
    <property type="entry name" value="36 KDA ANTIGEN-RELATED"/>
    <property type="match status" value="1"/>
</dbReference>
<dbReference type="SUPFAM" id="SSF111369">
    <property type="entry name" value="HlyD-like secretion proteins"/>
    <property type="match status" value="1"/>
</dbReference>
<protein>
    <submittedName>
        <fullName evidence="3">HlyD family efflux transporter periplasmic adaptor subunit</fullName>
    </submittedName>
</protein>
<feature type="coiled-coil region" evidence="1">
    <location>
        <begin position="92"/>
        <end position="126"/>
    </location>
</feature>
<evidence type="ECO:0000256" key="2">
    <source>
        <dbReference type="SAM" id="MobiDB-lite"/>
    </source>
</evidence>
<reference evidence="3 4" key="1">
    <citation type="submission" date="2023-04" db="EMBL/GenBank/DDBJ databases">
        <title>Marinoamorphus aggregata gen. nov., sp. Nov., isolate from tissue of brittle star Ophioplocus japonicus.</title>
        <authorList>
            <person name="Kawano K."/>
            <person name="Sawayama S."/>
            <person name="Nakagawa S."/>
        </authorList>
    </citation>
    <scope>NUCLEOTIDE SEQUENCE [LARGE SCALE GENOMIC DNA]</scope>
    <source>
        <strain evidence="3 4">NKW23</strain>
    </source>
</reference>
<evidence type="ECO:0000313" key="3">
    <source>
        <dbReference type="EMBL" id="GMG82089.1"/>
    </source>
</evidence>
<dbReference type="Gene3D" id="1.10.287.470">
    <property type="entry name" value="Helix hairpin bin"/>
    <property type="match status" value="1"/>
</dbReference>
<sequence length="338" mass="36042">MQVKQILALGAAALLAGAGYLIFGLNPDPLPDDIASGNGRIEAVQIDIATKTAGRVAEILVREGDLVQPGDHVATIDTASLQARYLAAKADIASAESDVAAARASIAEANARLVLAEQELKRATRLVERGHAAQEALDIRISQRDAAIANVAAAEATLLSRERDVDAANASAAAIKTDIDDATLVAPTVGRVLYRLAEPGEVLASGGKVLTLVDLSDIYMEVFLPLAQAHRASFGAEARIMLDIFDFFVPATVSFVSPESQFTPKEVETRSEREKLMFRVKVRVPEELVLAHIDKVKTGVRGVAYIRLAPQPEEDASPWPEFLRKPPPDADQTAVGGN</sequence>